<accession>A0A2G8Y0J8</accession>
<dbReference type="GO" id="GO:0016020">
    <property type="term" value="C:membrane"/>
    <property type="evidence" value="ECO:0007669"/>
    <property type="project" value="InterPro"/>
</dbReference>
<evidence type="ECO:0000259" key="2">
    <source>
        <dbReference type="Pfam" id="PF04092"/>
    </source>
</evidence>
<feature type="domain" description="SRS" evidence="2">
    <location>
        <begin position="55"/>
        <end position="164"/>
    </location>
</feature>
<sequence>MTIYFGCSKPEVTASPSTKDVQDTRWPSIPASKPTDSTAQCVVTVTVPADPAANTCTLTRKTMNLEVTSKSKSVSFKCDTDIATLTPAVGSGMIYDELCKKEVTLSETLPTAKLEGTTTGYTFSIEELPENAATFCCKCLASTTGNQKGGSGEQLSACTVKINVSAAVPDSDFPASGATGSTPALVFGLAGSVLSAVGGF</sequence>
<comment type="caution">
    <text evidence="3">The sequence shown here is derived from an EMBL/GenBank/DDBJ whole genome shotgun (WGS) entry which is preliminary data.</text>
</comment>
<dbReference type="VEuPathDB" id="ToxoDB:TGCOUG_315340"/>
<protein>
    <submittedName>
        <fullName evidence="3">SAG-related sequence SRS52C</fullName>
    </submittedName>
</protein>
<dbReference type="AlphaFoldDB" id="A0A2G8Y0J8"/>
<evidence type="ECO:0000313" key="4">
    <source>
        <dbReference type="Proteomes" id="UP000236343"/>
    </source>
</evidence>
<evidence type="ECO:0000313" key="3">
    <source>
        <dbReference type="EMBL" id="PIM00786.1"/>
    </source>
</evidence>
<dbReference type="Proteomes" id="UP000236343">
    <property type="component" value="Unassembled WGS sequence"/>
</dbReference>
<evidence type="ECO:0000256" key="1">
    <source>
        <dbReference type="SAM" id="MobiDB-lite"/>
    </source>
</evidence>
<feature type="region of interest" description="Disordered" evidence="1">
    <location>
        <begin position="12"/>
        <end position="33"/>
    </location>
</feature>
<organism evidence="3 4">
    <name type="scientific">Toxoplasma gondii COUG</name>
    <dbReference type="NCBI Taxonomy" id="1074873"/>
    <lineage>
        <taxon>Eukaryota</taxon>
        <taxon>Sar</taxon>
        <taxon>Alveolata</taxon>
        <taxon>Apicomplexa</taxon>
        <taxon>Conoidasida</taxon>
        <taxon>Coccidia</taxon>
        <taxon>Eucoccidiorida</taxon>
        <taxon>Eimeriorina</taxon>
        <taxon>Sarcocystidae</taxon>
        <taxon>Toxoplasma</taxon>
    </lineage>
</organism>
<dbReference type="Gene3D" id="2.60.40.1320">
    <property type="entry name" value="SRS domain"/>
    <property type="match status" value="1"/>
</dbReference>
<name>A0A2G8Y0J8_TOXGO</name>
<dbReference type="InterPro" id="IPR007226">
    <property type="entry name" value="SRS_dom"/>
</dbReference>
<dbReference type="InterPro" id="IPR036755">
    <property type="entry name" value="SRS_dom_sf"/>
</dbReference>
<dbReference type="EMBL" id="AGQR02001781">
    <property type="protein sequence ID" value="PIM00786.1"/>
    <property type="molecule type" value="Genomic_DNA"/>
</dbReference>
<proteinExistence type="predicted"/>
<reference evidence="3 4" key="1">
    <citation type="journal article" date="2016" name="Nat. Commun.">
        <title>Local admixture of amplified and diversified secreted pathogenesis determinants shapes mosaic Toxoplasma gondii genomes.</title>
        <authorList>
            <person name="Lorenzi H."/>
            <person name="Khan A."/>
            <person name="Behnke M.S."/>
            <person name="Namasivayam S."/>
            <person name="Swapna L.S."/>
            <person name="Hadjithomas M."/>
            <person name="Karamycheva S."/>
            <person name="Pinney D."/>
            <person name="Brunk B.P."/>
            <person name="Ajioka J.W."/>
            <person name="Ajzenberg D."/>
            <person name="Boothroyd J.C."/>
            <person name="Boyle J.P."/>
            <person name="Darde M.L."/>
            <person name="Diaz-Miranda M.A."/>
            <person name="Dubey J.P."/>
            <person name="Fritz H.M."/>
            <person name="Gennari S.M."/>
            <person name="Gregory B.D."/>
            <person name="Kim K."/>
            <person name="Saeij J.P."/>
            <person name="Su C."/>
            <person name="White M.W."/>
            <person name="Zhu X.Q."/>
            <person name="Howe D.K."/>
            <person name="Rosenthal B.M."/>
            <person name="Grigg M.E."/>
            <person name="Parkinson J."/>
            <person name="Liu L."/>
            <person name="Kissinger J.C."/>
            <person name="Roos D.S."/>
            <person name="Sibley L.D."/>
        </authorList>
    </citation>
    <scope>NUCLEOTIDE SEQUENCE [LARGE SCALE GENOMIC DNA]</scope>
    <source>
        <strain evidence="3 4">COUG</strain>
    </source>
</reference>
<dbReference type="Pfam" id="PF04092">
    <property type="entry name" value="SAG"/>
    <property type="match status" value="1"/>
</dbReference>
<gene>
    <name evidence="3" type="ORF">TGCOUG_315340</name>
</gene>
<dbReference type="SUPFAM" id="SSF74877">
    <property type="entry name" value="Major surface antigen p30, SAG1"/>
    <property type="match status" value="1"/>
</dbReference>